<organism evidence="2 3">
    <name type="scientific">Helicobacter hepaticus (strain ATCC 51449 / 3B1)</name>
    <dbReference type="NCBI Taxonomy" id="235279"/>
    <lineage>
        <taxon>Bacteria</taxon>
        <taxon>Pseudomonadati</taxon>
        <taxon>Campylobacterota</taxon>
        <taxon>Epsilonproteobacteria</taxon>
        <taxon>Campylobacterales</taxon>
        <taxon>Helicobacteraceae</taxon>
        <taxon>Helicobacter</taxon>
    </lineage>
</organism>
<evidence type="ECO:0000256" key="1">
    <source>
        <dbReference type="SAM" id="Phobius"/>
    </source>
</evidence>
<dbReference type="KEGG" id="hhe:HH_1280"/>
<dbReference type="OrthoDB" id="5373140at2"/>
<evidence type="ECO:0000313" key="3">
    <source>
        <dbReference type="Proteomes" id="UP000002495"/>
    </source>
</evidence>
<keyword evidence="1" id="KW-0472">Membrane</keyword>
<keyword evidence="1" id="KW-1133">Transmembrane helix</keyword>
<evidence type="ECO:0000313" key="2">
    <source>
        <dbReference type="EMBL" id="AAP77877.1"/>
    </source>
</evidence>
<keyword evidence="1" id="KW-0812">Transmembrane</keyword>
<dbReference type="Proteomes" id="UP000002495">
    <property type="component" value="Chromosome"/>
</dbReference>
<dbReference type="RefSeq" id="WP_011116120.1">
    <property type="nucleotide sequence ID" value="NC_004917.1"/>
</dbReference>
<feature type="transmembrane region" description="Helical" evidence="1">
    <location>
        <begin position="59"/>
        <end position="77"/>
    </location>
</feature>
<evidence type="ECO:0008006" key="4">
    <source>
        <dbReference type="Google" id="ProtNLM"/>
    </source>
</evidence>
<sequence>MNSENYKTMRLDDIILPKSRVSEWEKEEIANAIQSEDGKKENSFSKKNTQGLGWYELKVAGYIMLFVLIISVPKIYLSSNIYYLSKEIANLQTQYAMLIDENRRLKHDVESLRYKFLILNEF</sequence>
<dbReference type="AlphaFoldDB" id="Q7VGP0"/>
<keyword evidence="3" id="KW-1185">Reference proteome</keyword>
<dbReference type="EMBL" id="AE017125">
    <property type="protein sequence ID" value="AAP77877.1"/>
    <property type="molecule type" value="Genomic_DNA"/>
</dbReference>
<dbReference type="HOGENOM" id="CLU_163201_0_0_7"/>
<accession>Q7VGP0</accession>
<protein>
    <recommendedName>
        <fullName evidence="4">Septum formation initiator</fullName>
    </recommendedName>
</protein>
<name>Q7VGP0_HELHP</name>
<dbReference type="STRING" id="235279.HH_1280"/>
<gene>
    <name evidence="2" type="ordered locus">HH_1280</name>
</gene>
<proteinExistence type="predicted"/>
<reference evidence="2 3" key="1">
    <citation type="journal article" date="2003" name="Proc. Natl. Acad. Sci. U.S.A.">
        <title>The complete genome sequence of the carcinogenic bacterium Helicobacter hepaticus.</title>
        <authorList>
            <person name="Suerbaum S."/>
            <person name="Josenhans C."/>
            <person name="Sterzenbach T."/>
            <person name="Drescher B."/>
            <person name="Brandt P."/>
            <person name="Bell M."/>
            <person name="Droege M."/>
            <person name="Fartmann B."/>
            <person name="Fischer H.-P."/>
            <person name="Ge Z."/>
            <person name="Hoerster A."/>
            <person name="Holland R."/>
            <person name="Klein K."/>
            <person name="Koenig J."/>
            <person name="Macko L."/>
            <person name="Mendz G.L."/>
            <person name="Nyakatura G."/>
            <person name="Schauer D.B."/>
            <person name="Shen Z."/>
            <person name="Weber J."/>
            <person name="Frosch M."/>
            <person name="Fox J.G."/>
        </authorList>
    </citation>
    <scope>NUCLEOTIDE SEQUENCE [LARGE SCALE GENOMIC DNA]</scope>
    <source>
        <strain evidence="3">ATCC 51449 / 3B1</strain>
    </source>
</reference>